<dbReference type="Gene3D" id="1.20.1600.10">
    <property type="entry name" value="Outer membrane efflux proteins (OEP)"/>
    <property type="match status" value="1"/>
</dbReference>
<dbReference type="InterPro" id="IPR003423">
    <property type="entry name" value="OMP_efflux"/>
</dbReference>
<feature type="signal peptide" evidence="3">
    <location>
        <begin position="1"/>
        <end position="20"/>
    </location>
</feature>
<sequence length="548" mass="56070">MASDRCVKATVMVAAGLLLAASGCLPGATRNTLEAAERAASPEAVASSLLSNEESAGARRGRGAADGSAGGEARRAGDGGARDGEAAGGRGTRPTEGRERAASGGRTASGERTVSSERAGEGGRPREAHIPDDAALEREVDLASLQAAAIARHPQVAAAAQRVRATAMDARAEGSLPSPELMAELWQVPLARPWAVPDAGMLMFSVRQEIPAAGSLDRAAQAMALEAQAGAAMVTGAALEIARDVGRAFAMYVEATARHRAHGEHVGIFEQMSAAARARYTAGGPVSDLVKADLERARLLSSVAREQGRLEEARATLNVLLSRAVDAPLGPPREGEPMGTKLTPAEAAERAMARSPAVAAAEAMKGAAAQRAEAAGREASYPSFLVGLSYFHPVGGMHAGWGATVGMSLPWVWGPGSKRAEGATARARGEASAAQAVRLQARGGAATAVIAVQEAGRRLLALRNEALPVAQRALEVTRAGYAAGGSDFLMWLDAAHATLEVELEITEAQGDLERALVELDFAVGGRAARSPLPLVALAPAHGAAGGAR</sequence>
<feature type="region of interest" description="Disordered" evidence="2">
    <location>
        <begin position="43"/>
        <end position="132"/>
    </location>
</feature>
<comment type="similarity">
    <text evidence="1">Belongs to the outer membrane factor (OMF) (TC 1.B.17) family.</text>
</comment>
<dbReference type="STRING" id="52.CMC5_044950"/>
<dbReference type="PANTHER" id="PTHR30203:SF24">
    <property type="entry name" value="BLR4935 PROTEIN"/>
    <property type="match status" value="1"/>
</dbReference>
<keyword evidence="3" id="KW-0732">Signal</keyword>
<dbReference type="PANTHER" id="PTHR30203">
    <property type="entry name" value="OUTER MEMBRANE CATION EFFLUX PROTEIN"/>
    <property type="match status" value="1"/>
</dbReference>
<dbReference type="InterPro" id="IPR010131">
    <property type="entry name" value="MdtP/NodT-like"/>
</dbReference>
<dbReference type="GO" id="GO:0015562">
    <property type="term" value="F:efflux transmembrane transporter activity"/>
    <property type="evidence" value="ECO:0007669"/>
    <property type="project" value="InterPro"/>
</dbReference>
<accession>A0A0K1EI31</accession>
<organism evidence="4 5">
    <name type="scientific">Chondromyces crocatus</name>
    <dbReference type="NCBI Taxonomy" id="52"/>
    <lineage>
        <taxon>Bacteria</taxon>
        <taxon>Pseudomonadati</taxon>
        <taxon>Myxococcota</taxon>
        <taxon>Polyangia</taxon>
        <taxon>Polyangiales</taxon>
        <taxon>Polyangiaceae</taxon>
        <taxon>Chondromyces</taxon>
    </lineage>
</organism>
<dbReference type="OrthoDB" id="5513171at2"/>
<protein>
    <submittedName>
        <fullName evidence="4">Uncharacterized protein</fullName>
    </submittedName>
</protein>
<evidence type="ECO:0000313" key="5">
    <source>
        <dbReference type="Proteomes" id="UP000067626"/>
    </source>
</evidence>
<gene>
    <name evidence="4" type="ORF">CMC5_044950</name>
</gene>
<dbReference type="Pfam" id="PF02321">
    <property type="entry name" value="OEP"/>
    <property type="match status" value="1"/>
</dbReference>
<evidence type="ECO:0000256" key="1">
    <source>
        <dbReference type="ARBA" id="ARBA00007613"/>
    </source>
</evidence>
<name>A0A0K1EI31_CHOCO</name>
<evidence type="ECO:0000256" key="2">
    <source>
        <dbReference type="SAM" id="MobiDB-lite"/>
    </source>
</evidence>
<evidence type="ECO:0000313" key="4">
    <source>
        <dbReference type="EMBL" id="AKT40342.1"/>
    </source>
</evidence>
<keyword evidence="5" id="KW-1185">Reference proteome</keyword>
<dbReference type="AlphaFoldDB" id="A0A0K1EI31"/>
<feature type="compositionally biased region" description="Basic and acidic residues" evidence="2">
    <location>
        <begin position="114"/>
        <end position="132"/>
    </location>
</feature>
<dbReference type="SUPFAM" id="SSF56954">
    <property type="entry name" value="Outer membrane efflux proteins (OEP)"/>
    <property type="match status" value="1"/>
</dbReference>
<dbReference type="Proteomes" id="UP000067626">
    <property type="component" value="Chromosome"/>
</dbReference>
<dbReference type="PROSITE" id="PS51257">
    <property type="entry name" value="PROKAR_LIPOPROTEIN"/>
    <property type="match status" value="1"/>
</dbReference>
<evidence type="ECO:0000256" key="3">
    <source>
        <dbReference type="SAM" id="SignalP"/>
    </source>
</evidence>
<proteinExistence type="inferred from homology"/>
<dbReference type="EMBL" id="CP012159">
    <property type="protein sequence ID" value="AKT40342.1"/>
    <property type="molecule type" value="Genomic_DNA"/>
</dbReference>
<dbReference type="KEGG" id="ccro:CMC5_044950"/>
<feature type="compositionally biased region" description="Basic and acidic residues" evidence="2">
    <location>
        <begin position="72"/>
        <end position="85"/>
    </location>
</feature>
<feature type="chain" id="PRO_5005459486" evidence="3">
    <location>
        <begin position="21"/>
        <end position="548"/>
    </location>
</feature>
<reference evidence="4 5" key="1">
    <citation type="submission" date="2015-07" db="EMBL/GenBank/DDBJ databases">
        <title>Genome analysis of myxobacterium Chondromyces crocatus Cm c5 reveals a high potential for natural compound synthesis and the genetic basis for the loss of fruiting body formation.</title>
        <authorList>
            <person name="Zaburannyi N."/>
            <person name="Bunk B."/>
            <person name="Maier J."/>
            <person name="Overmann J."/>
            <person name="Mueller R."/>
        </authorList>
    </citation>
    <scope>NUCLEOTIDE SEQUENCE [LARGE SCALE GENOMIC DNA]</scope>
    <source>
        <strain evidence="4 5">Cm c5</strain>
    </source>
</reference>